<organism evidence="1 2">
    <name type="scientific">Favolaschia claudopus</name>
    <dbReference type="NCBI Taxonomy" id="2862362"/>
    <lineage>
        <taxon>Eukaryota</taxon>
        <taxon>Fungi</taxon>
        <taxon>Dikarya</taxon>
        <taxon>Basidiomycota</taxon>
        <taxon>Agaricomycotina</taxon>
        <taxon>Agaricomycetes</taxon>
        <taxon>Agaricomycetidae</taxon>
        <taxon>Agaricales</taxon>
        <taxon>Marasmiineae</taxon>
        <taxon>Mycenaceae</taxon>
        <taxon>Favolaschia</taxon>
    </lineage>
</organism>
<comment type="caution">
    <text evidence="1">The sequence shown here is derived from an EMBL/GenBank/DDBJ whole genome shotgun (WGS) entry which is preliminary data.</text>
</comment>
<gene>
    <name evidence="1" type="ORF">R3P38DRAFT_1868605</name>
</gene>
<sequence>MLQLTDYGILHLCLLLFESTFRFALLSRCDRVNPSLLSTIMTLSSATEVISAPELLEQILAALPMRDLLVTVPLVSKTWHSMTLLPTLQRALFFRPDPSVATHVPNPLLSEMFPPFFDRRNEMDWDNSIDVIMGMPWSKAPDAFRRKEASWRRMLVSQPPAQTLVVNQKSSAMGGTSQRKGVLEDLTLSMGVLSDVTLMFVDDDTSFHVIWHDDNTSGLTLMLHTSVGCVFDEERELEKKFLNRGAGTVCIPFEYDFGLQLSDEDEE</sequence>
<evidence type="ECO:0000313" key="2">
    <source>
        <dbReference type="Proteomes" id="UP001362999"/>
    </source>
</evidence>
<dbReference type="AlphaFoldDB" id="A0AAW0D7J7"/>
<name>A0AAW0D7J7_9AGAR</name>
<dbReference type="InterPro" id="IPR036047">
    <property type="entry name" value="F-box-like_dom_sf"/>
</dbReference>
<accession>A0AAW0D7J7</accession>
<dbReference type="EMBL" id="JAWWNJ010000009">
    <property type="protein sequence ID" value="KAK7048522.1"/>
    <property type="molecule type" value="Genomic_DNA"/>
</dbReference>
<evidence type="ECO:0000313" key="1">
    <source>
        <dbReference type="EMBL" id="KAK7048522.1"/>
    </source>
</evidence>
<evidence type="ECO:0008006" key="3">
    <source>
        <dbReference type="Google" id="ProtNLM"/>
    </source>
</evidence>
<reference evidence="1 2" key="1">
    <citation type="journal article" date="2024" name="J Genomics">
        <title>Draft genome sequencing and assembly of Favolaschia claudopus CIRM-BRFM 2984 isolated from oak limbs.</title>
        <authorList>
            <person name="Navarro D."/>
            <person name="Drula E."/>
            <person name="Chaduli D."/>
            <person name="Cazenave R."/>
            <person name="Ahrendt S."/>
            <person name="Wang J."/>
            <person name="Lipzen A."/>
            <person name="Daum C."/>
            <person name="Barry K."/>
            <person name="Grigoriev I.V."/>
            <person name="Favel A."/>
            <person name="Rosso M.N."/>
            <person name="Martin F."/>
        </authorList>
    </citation>
    <scope>NUCLEOTIDE SEQUENCE [LARGE SCALE GENOMIC DNA]</scope>
    <source>
        <strain evidence="1 2">CIRM-BRFM 2984</strain>
    </source>
</reference>
<keyword evidence="2" id="KW-1185">Reference proteome</keyword>
<dbReference type="SUPFAM" id="SSF81383">
    <property type="entry name" value="F-box domain"/>
    <property type="match status" value="1"/>
</dbReference>
<dbReference type="Proteomes" id="UP001362999">
    <property type="component" value="Unassembled WGS sequence"/>
</dbReference>
<proteinExistence type="predicted"/>
<protein>
    <recommendedName>
        <fullName evidence="3">F-box domain-containing protein</fullName>
    </recommendedName>
</protein>